<dbReference type="RefSeq" id="WP_060756358.1">
    <property type="nucleotide sequence ID" value="NZ_LRMR01000033.1"/>
</dbReference>
<evidence type="ECO:0000313" key="1">
    <source>
        <dbReference type="EMBL" id="KWU48664.1"/>
    </source>
</evidence>
<accession>A0A0X7JYZ9</accession>
<dbReference type="EMBL" id="LRMR01000033">
    <property type="protein sequence ID" value="KWU48664.1"/>
    <property type="molecule type" value="Genomic_DNA"/>
</dbReference>
<dbReference type="AlphaFoldDB" id="A0A0X7JYZ9"/>
<comment type="caution">
    <text evidence="1">The sequence shown here is derived from an EMBL/GenBank/DDBJ whole genome shotgun (WGS) entry which is preliminary data.</text>
</comment>
<proteinExistence type="predicted"/>
<protein>
    <submittedName>
        <fullName evidence="1">Uncharacterized protein</fullName>
    </submittedName>
</protein>
<name>A0A0X7JYZ9_9PSED</name>
<sequence>MNDMWLRERERRQAIGQLADMQPGDRSARPILKHLDDLERLDRETALGACQLDFTKLAELPREPHPIGCWIVRDRDIPQPWMTRFAIALGPAGRVSEGLYWHDWIDFLQTWKRELAHLEQHRMAIDDE</sequence>
<evidence type="ECO:0000313" key="2">
    <source>
        <dbReference type="Proteomes" id="UP000067111"/>
    </source>
</evidence>
<gene>
    <name evidence="1" type="ORF">AWV77_22380</name>
</gene>
<dbReference type="OrthoDB" id="6922593at2"/>
<organism evidence="1 2">
    <name type="scientific">Pseudomonas palleroniana</name>
    <dbReference type="NCBI Taxonomy" id="191390"/>
    <lineage>
        <taxon>Bacteria</taxon>
        <taxon>Pseudomonadati</taxon>
        <taxon>Pseudomonadota</taxon>
        <taxon>Gammaproteobacteria</taxon>
        <taxon>Pseudomonadales</taxon>
        <taxon>Pseudomonadaceae</taxon>
        <taxon>Pseudomonas</taxon>
    </lineage>
</organism>
<dbReference type="Proteomes" id="UP000067111">
    <property type="component" value="Unassembled WGS sequence"/>
</dbReference>
<reference evidence="2" key="1">
    <citation type="submission" date="2016-01" db="EMBL/GenBank/DDBJ databases">
        <authorList>
            <person name="Gamez R.M."/>
            <person name="Rodriguez F."/>
            <person name="Bernal J.F."/>
            <person name="Agarwala R."/>
            <person name="Landsman D."/>
            <person name="Marino-Ramirez L."/>
        </authorList>
    </citation>
    <scope>NUCLEOTIDE SEQUENCE [LARGE SCALE GENOMIC DNA]</scope>
    <source>
        <strain evidence="2">Ps006</strain>
    </source>
</reference>